<evidence type="ECO:0000256" key="1">
    <source>
        <dbReference type="SAM" id="MobiDB-lite"/>
    </source>
</evidence>
<feature type="compositionally biased region" description="Pro residues" evidence="1">
    <location>
        <begin position="221"/>
        <end position="230"/>
    </location>
</feature>
<comment type="caution">
    <text evidence="2">The sequence shown here is derived from an EMBL/GenBank/DDBJ whole genome shotgun (WGS) entry which is preliminary data.</text>
</comment>
<dbReference type="EMBL" id="CADEAL010004458">
    <property type="protein sequence ID" value="CAB1460077.1"/>
    <property type="molecule type" value="Genomic_DNA"/>
</dbReference>
<keyword evidence="3" id="KW-1185">Reference proteome</keyword>
<feature type="region of interest" description="Disordered" evidence="1">
    <location>
        <begin position="265"/>
        <end position="285"/>
    </location>
</feature>
<gene>
    <name evidence="2" type="ORF">PLEPLA_LOCUS47914</name>
</gene>
<name>A0A9N7W353_PLEPL</name>
<accession>A0A9N7W353</accession>
<evidence type="ECO:0000313" key="2">
    <source>
        <dbReference type="EMBL" id="CAB1460077.1"/>
    </source>
</evidence>
<reference evidence="2" key="1">
    <citation type="submission" date="2020-03" db="EMBL/GenBank/DDBJ databases">
        <authorList>
            <person name="Weist P."/>
        </authorList>
    </citation>
    <scope>NUCLEOTIDE SEQUENCE</scope>
</reference>
<feature type="region of interest" description="Disordered" evidence="1">
    <location>
        <begin position="1"/>
        <end position="25"/>
    </location>
</feature>
<sequence>MKPTQAPPCSQSPDDPGQWRGGDILSDWPFKHTLPLHTGDFSPLQETTQSQIRNGPLFRRDAFTVAARQPSPQDKQETADMEAVSDAHMMLIDRWLPPGRAHGVRMVGPAGLCCAATEVTARPGTHEIADMSRPIVDLSHFKGSRGSPLQKEEAVSEVQLQMEQHALTSSFFPFHSELCCCCCCVSLGGSITSSGGSQGTRLSAGARPPASTPGEEERSAHPPPPSPPNPSAGDGSRGGAVAQEPLWPERVTACAWYGEPAAEPAFTRGSSAGLQPREGLPASAT</sequence>
<dbReference type="Proteomes" id="UP001153269">
    <property type="component" value="Unassembled WGS sequence"/>
</dbReference>
<protein>
    <submittedName>
        <fullName evidence="2">Uncharacterized protein</fullName>
    </submittedName>
</protein>
<feature type="region of interest" description="Disordered" evidence="1">
    <location>
        <begin position="194"/>
        <end position="244"/>
    </location>
</feature>
<organism evidence="2 3">
    <name type="scientific">Pleuronectes platessa</name>
    <name type="common">European plaice</name>
    <dbReference type="NCBI Taxonomy" id="8262"/>
    <lineage>
        <taxon>Eukaryota</taxon>
        <taxon>Metazoa</taxon>
        <taxon>Chordata</taxon>
        <taxon>Craniata</taxon>
        <taxon>Vertebrata</taxon>
        <taxon>Euteleostomi</taxon>
        <taxon>Actinopterygii</taxon>
        <taxon>Neopterygii</taxon>
        <taxon>Teleostei</taxon>
        <taxon>Neoteleostei</taxon>
        <taxon>Acanthomorphata</taxon>
        <taxon>Carangaria</taxon>
        <taxon>Pleuronectiformes</taxon>
        <taxon>Pleuronectoidei</taxon>
        <taxon>Pleuronectidae</taxon>
        <taxon>Pleuronectes</taxon>
    </lineage>
</organism>
<dbReference type="AlphaFoldDB" id="A0A9N7W353"/>
<proteinExistence type="predicted"/>
<evidence type="ECO:0000313" key="3">
    <source>
        <dbReference type="Proteomes" id="UP001153269"/>
    </source>
</evidence>